<dbReference type="PROSITE" id="PS51257">
    <property type="entry name" value="PROKAR_LIPOPROTEIN"/>
    <property type="match status" value="1"/>
</dbReference>
<dbReference type="OrthoDB" id="281221at2"/>
<reference evidence="3 4" key="1">
    <citation type="submission" date="2017-06" db="EMBL/GenBank/DDBJ databases">
        <title>Sequencing and comparative analysis of myxobacterial genomes.</title>
        <authorList>
            <person name="Rupp O."/>
            <person name="Goesmann A."/>
            <person name="Sogaard-Andersen L."/>
        </authorList>
    </citation>
    <scope>NUCLEOTIDE SEQUENCE [LARGE SCALE GENOMIC DNA]</scope>
    <source>
        <strain evidence="3 4">DSM 14697</strain>
    </source>
</reference>
<gene>
    <name evidence="3" type="ORF">MYMAC_006881</name>
</gene>
<protein>
    <recommendedName>
        <fullName evidence="5">Lipoprotein</fullName>
    </recommendedName>
</protein>
<keyword evidence="2" id="KW-0732">Signal</keyword>
<dbReference type="RefSeq" id="WP_095961187.1">
    <property type="nucleotide sequence ID" value="NZ_CP022203.1"/>
</dbReference>
<evidence type="ECO:0000256" key="2">
    <source>
        <dbReference type="SAM" id="SignalP"/>
    </source>
</evidence>
<name>A0A286NVM8_9BACT</name>
<organism evidence="3 4">
    <name type="scientific">Corallococcus macrosporus DSM 14697</name>
    <dbReference type="NCBI Taxonomy" id="1189310"/>
    <lineage>
        <taxon>Bacteria</taxon>
        <taxon>Pseudomonadati</taxon>
        <taxon>Myxococcota</taxon>
        <taxon>Myxococcia</taxon>
        <taxon>Myxococcales</taxon>
        <taxon>Cystobacterineae</taxon>
        <taxon>Myxococcaceae</taxon>
        <taxon>Corallococcus</taxon>
    </lineage>
</organism>
<evidence type="ECO:0000313" key="3">
    <source>
        <dbReference type="EMBL" id="ATB51223.1"/>
    </source>
</evidence>
<dbReference type="AlphaFoldDB" id="A0A286NVM8"/>
<dbReference type="KEGG" id="mmas:MYMAC_006881"/>
<accession>A0A286NVM8</accession>
<evidence type="ECO:0000313" key="4">
    <source>
        <dbReference type="Proteomes" id="UP000217343"/>
    </source>
</evidence>
<proteinExistence type="predicted"/>
<dbReference type="Proteomes" id="UP000217343">
    <property type="component" value="Chromosome"/>
</dbReference>
<evidence type="ECO:0008006" key="5">
    <source>
        <dbReference type="Google" id="ProtNLM"/>
    </source>
</evidence>
<feature type="chain" id="PRO_5012718925" description="Lipoprotein" evidence="2">
    <location>
        <begin position="24"/>
        <end position="203"/>
    </location>
</feature>
<keyword evidence="4" id="KW-1185">Reference proteome</keyword>
<sequence length="203" mass="21401">MKTLRRVAPLAALLALGGLGACASRQQAPAAAVKPEPPAPQAAAPVVQSTEGGFSVALPGPVSEERRSQETDVGAVTLHTFIAVRPEVDTAYYVSYTDFPAAAVSQADPRDVVARASHGALEALGATGLSAKPLELSGFPGWEVEGVSGPRHLRGRFFLVGPRLYQQLLLHPEGKPPEDADRFFESFQLDPQVVALLTGARRS</sequence>
<dbReference type="EMBL" id="CP022203">
    <property type="protein sequence ID" value="ATB51223.1"/>
    <property type="molecule type" value="Genomic_DNA"/>
</dbReference>
<feature type="region of interest" description="Disordered" evidence="1">
    <location>
        <begin position="26"/>
        <end position="50"/>
    </location>
</feature>
<feature type="signal peptide" evidence="2">
    <location>
        <begin position="1"/>
        <end position="23"/>
    </location>
</feature>
<evidence type="ECO:0000256" key="1">
    <source>
        <dbReference type="SAM" id="MobiDB-lite"/>
    </source>
</evidence>